<dbReference type="OrthoDB" id="4158087at2759"/>
<evidence type="ECO:0000313" key="1">
    <source>
        <dbReference type="EMBL" id="KAJ5407616.1"/>
    </source>
</evidence>
<name>A0A9W9W721_9EURO</name>
<accession>A0A9W9W721</accession>
<sequence>MKPSHAFLLWWKSINVRSGLSTDVGSALLEVEIALIELPVFNLTSERLYPTKIGFPLSDAKHLWLSLLFTDEAAYHCNLNLMETCNEIYLGRDNKAQTLLNRSKTLIQTQRRVESCDALSDSTMGLVTSLITQEQIRNQQSAALVHARGLQKMVELRGGLGQLEQNPTLVLAVCNLEEIFVSICYRLLRFIPIHPHTGRIDSQSALGLGLLIFTMTTFFQANEKRIMDFKALCVRFEDLLRGNLSGFGDEISLWLLALGGIWFQKELVTDHVASKMRNLCSLRKIYTWVEFRACISKFPWITVIHDCLGEELWNQTQRMIQ</sequence>
<evidence type="ECO:0000313" key="2">
    <source>
        <dbReference type="Proteomes" id="UP001147747"/>
    </source>
</evidence>
<reference evidence="1" key="2">
    <citation type="journal article" date="2023" name="IMA Fungus">
        <title>Comparative genomic study of the Penicillium genus elucidates a diverse pangenome and 15 lateral gene transfer events.</title>
        <authorList>
            <person name="Petersen C."/>
            <person name="Sorensen T."/>
            <person name="Nielsen M.R."/>
            <person name="Sondergaard T.E."/>
            <person name="Sorensen J.L."/>
            <person name="Fitzpatrick D.A."/>
            <person name="Frisvad J.C."/>
            <person name="Nielsen K.L."/>
        </authorList>
    </citation>
    <scope>NUCLEOTIDE SEQUENCE</scope>
    <source>
        <strain evidence="1">IBT 29677</strain>
    </source>
</reference>
<reference evidence="1" key="1">
    <citation type="submission" date="2022-12" db="EMBL/GenBank/DDBJ databases">
        <authorList>
            <person name="Petersen C."/>
        </authorList>
    </citation>
    <scope>NUCLEOTIDE SEQUENCE</scope>
    <source>
        <strain evidence="1">IBT 29677</strain>
    </source>
</reference>
<dbReference type="GeneID" id="81365116"/>
<dbReference type="PANTHER" id="PTHR37540">
    <property type="entry name" value="TRANSCRIPTION FACTOR (ACR-2), PUTATIVE-RELATED-RELATED"/>
    <property type="match status" value="1"/>
</dbReference>
<organism evidence="1 2">
    <name type="scientific">Penicillium cosmopolitanum</name>
    <dbReference type="NCBI Taxonomy" id="1131564"/>
    <lineage>
        <taxon>Eukaryota</taxon>
        <taxon>Fungi</taxon>
        <taxon>Dikarya</taxon>
        <taxon>Ascomycota</taxon>
        <taxon>Pezizomycotina</taxon>
        <taxon>Eurotiomycetes</taxon>
        <taxon>Eurotiomycetidae</taxon>
        <taxon>Eurotiales</taxon>
        <taxon>Aspergillaceae</taxon>
        <taxon>Penicillium</taxon>
    </lineage>
</organism>
<dbReference type="AlphaFoldDB" id="A0A9W9W721"/>
<gene>
    <name evidence="1" type="ORF">N7509_001499</name>
</gene>
<proteinExistence type="predicted"/>
<protein>
    <recommendedName>
        <fullName evidence="3">Transcription factor domain-containing protein</fullName>
    </recommendedName>
</protein>
<evidence type="ECO:0008006" key="3">
    <source>
        <dbReference type="Google" id="ProtNLM"/>
    </source>
</evidence>
<dbReference type="EMBL" id="JAPZBU010000004">
    <property type="protein sequence ID" value="KAJ5407616.1"/>
    <property type="molecule type" value="Genomic_DNA"/>
</dbReference>
<dbReference type="Proteomes" id="UP001147747">
    <property type="component" value="Unassembled WGS sequence"/>
</dbReference>
<comment type="caution">
    <text evidence="1">The sequence shown here is derived from an EMBL/GenBank/DDBJ whole genome shotgun (WGS) entry which is preliminary data.</text>
</comment>
<keyword evidence="2" id="KW-1185">Reference proteome</keyword>
<dbReference type="RefSeq" id="XP_056491931.1">
    <property type="nucleotide sequence ID" value="XM_056626136.1"/>
</dbReference>